<protein>
    <submittedName>
        <fullName evidence="1">HAD family phosphatase</fullName>
    </submittedName>
</protein>
<dbReference type="AlphaFoldDB" id="A0A7X2TQ01"/>
<sequence length="292" mass="32517">MWKTEETTAVNDGKELPHTGNGVSMSRIKLIASDLDGTLLLNGAQNLQPQTCGLIRRLWEEKGILFLAASGRQVDNLERLFAPVKDEIAYLCENGCLCFCGGKKIHQEYMDHSLGQSIIRTIQATEGAEVLLSGVHTSYIQPKDMSYYYHMRDVVGNNVTLVPDILQTEEPYFKVSLYEAGGLHDVSWWQQKFGDQATVVTGGNEWLDCMPKGVNKATALDQILRYLGIAPDEVIAFGDNLNDREMLEMVGIPVAVETAKKEIIRICGRTTDTVEHALEKILRDEFPAQPVS</sequence>
<dbReference type="EMBL" id="VUMV01000006">
    <property type="protein sequence ID" value="MST82508.1"/>
    <property type="molecule type" value="Genomic_DNA"/>
</dbReference>
<dbReference type="Pfam" id="PF08282">
    <property type="entry name" value="Hydrolase_3"/>
    <property type="match status" value="1"/>
</dbReference>
<keyword evidence="2" id="KW-1185">Reference proteome</keyword>
<dbReference type="PANTHER" id="PTHR10000:SF53">
    <property type="entry name" value="5-AMINO-6-(5-PHOSPHO-D-RIBITYLAMINO)URACIL PHOSPHATASE YBJI-RELATED"/>
    <property type="match status" value="1"/>
</dbReference>
<dbReference type="GO" id="GO:0005829">
    <property type="term" value="C:cytosol"/>
    <property type="evidence" value="ECO:0007669"/>
    <property type="project" value="TreeGrafter"/>
</dbReference>
<dbReference type="InterPro" id="IPR036412">
    <property type="entry name" value="HAD-like_sf"/>
</dbReference>
<evidence type="ECO:0000313" key="2">
    <source>
        <dbReference type="Proteomes" id="UP000466864"/>
    </source>
</evidence>
<gene>
    <name evidence="1" type="ORF">FYJ60_09290</name>
</gene>
<dbReference type="GO" id="GO:0000287">
    <property type="term" value="F:magnesium ion binding"/>
    <property type="evidence" value="ECO:0007669"/>
    <property type="project" value="TreeGrafter"/>
</dbReference>
<dbReference type="PANTHER" id="PTHR10000">
    <property type="entry name" value="PHOSPHOSERINE PHOSPHATASE"/>
    <property type="match status" value="1"/>
</dbReference>
<dbReference type="Proteomes" id="UP000466864">
    <property type="component" value="Unassembled WGS sequence"/>
</dbReference>
<dbReference type="InterPro" id="IPR023214">
    <property type="entry name" value="HAD_sf"/>
</dbReference>
<name>A0A7X2TQ01_9FIRM</name>
<comment type="caution">
    <text evidence="1">The sequence shown here is derived from an EMBL/GenBank/DDBJ whole genome shotgun (WGS) entry which is preliminary data.</text>
</comment>
<reference evidence="1 2" key="1">
    <citation type="submission" date="2019-08" db="EMBL/GenBank/DDBJ databases">
        <title>In-depth cultivation of the pig gut microbiome towards novel bacterial diversity and tailored functional studies.</title>
        <authorList>
            <person name="Wylensek D."/>
            <person name="Hitch T.C.A."/>
            <person name="Clavel T."/>
        </authorList>
    </citation>
    <scope>NUCLEOTIDE SEQUENCE [LARGE SCALE GENOMIC DNA]</scope>
    <source>
        <strain evidence="1 2">Oil+RF-744-WCA-WT-13</strain>
    </source>
</reference>
<dbReference type="PROSITE" id="PS01228">
    <property type="entry name" value="COF_1"/>
    <property type="match status" value="1"/>
</dbReference>
<dbReference type="NCBIfam" id="TIGR01484">
    <property type="entry name" value="HAD-SF-IIB"/>
    <property type="match status" value="1"/>
</dbReference>
<dbReference type="Gene3D" id="3.30.1240.10">
    <property type="match status" value="1"/>
</dbReference>
<dbReference type="InterPro" id="IPR006379">
    <property type="entry name" value="HAD-SF_hydro_IIB"/>
</dbReference>
<dbReference type="Gene3D" id="3.40.50.1000">
    <property type="entry name" value="HAD superfamily/HAD-like"/>
    <property type="match status" value="1"/>
</dbReference>
<proteinExistence type="predicted"/>
<accession>A0A7X2TQ01</accession>
<dbReference type="GO" id="GO:0016791">
    <property type="term" value="F:phosphatase activity"/>
    <property type="evidence" value="ECO:0007669"/>
    <property type="project" value="TreeGrafter"/>
</dbReference>
<organism evidence="1 2">
    <name type="scientific">Bilifractor porci</name>
    <dbReference type="NCBI Taxonomy" id="2606636"/>
    <lineage>
        <taxon>Bacteria</taxon>
        <taxon>Bacillati</taxon>
        <taxon>Bacillota</taxon>
        <taxon>Clostridia</taxon>
        <taxon>Lachnospirales</taxon>
        <taxon>Lachnospiraceae</taxon>
        <taxon>Bilifractor</taxon>
    </lineage>
</organism>
<evidence type="ECO:0000313" key="1">
    <source>
        <dbReference type="EMBL" id="MST82508.1"/>
    </source>
</evidence>
<dbReference type="SUPFAM" id="SSF56784">
    <property type="entry name" value="HAD-like"/>
    <property type="match status" value="1"/>
</dbReference>